<dbReference type="Pfam" id="PF04539">
    <property type="entry name" value="Sigma70_r3"/>
    <property type="match status" value="1"/>
</dbReference>
<dbReference type="SUPFAM" id="SSF88659">
    <property type="entry name" value="Sigma3 and sigma4 domains of RNA polymerase sigma factors"/>
    <property type="match status" value="2"/>
</dbReference>
<sequence>MMGFVGAGGILPARTSQFCGRGIGINGKDEKAICSPRPTTSNATMLSSGTKVYCAPRLMRRVERVAGLVATPTGNRRVLLAWRGRRNSRTNRQSQDGRRRRDSEDQPLILRNPRVIPEVKSSFGFESSCTTVVDLPTRRFTEPAEESLVDDDDDCVEEENELELELGETEKEETTTELIDQVDPEVATLQDEYLEPAKESKSRPLKDGIQLYLAEVGKSNLLTREEELSLGRDVQRLVFFERTRNETEASMERPITLEEWASAVDVPTMEFEFALTNMRRSKAKMIECNLRLVVSVAKKYVKQGLPLPDLVQEGTLGLVKAVEKYDPDRGFKFSTYATWWIRQSVLRSIADQARVIRLPVHVHETLAALKKTRKAVLTEQNRPATVEDLAERLNLKVGKVEFLLDVEKKTLSLDAPVKNSNDPGKSTVGSFIEDAGPTPEGLTMKTCLKEDLHEFLRRHLTDKERTVVVMRYGLDDGLQKTLNEIGDHFSLSRERIRQIEIVAMKKLRHPARIAELKDYQIG</sequence>
<dbReference type="InterPro" id="IPR013324">
    <property type="entry name" value="RNA_pol_sigma_r3/r4-like"/>
</dbReference>
<evidence type="ECO:0000256" key="5">
    <source>
        <dbReference type="ARBA" id="ARBA00023163"/>
    </source>
</evidence>
<protein>
    <recommendedName>
        <fullName evidence="7 8">RNA polymerase sigma-70 domain-containing protein</fullName>
    </recommendedName>
</protein>
<dbReference type="AlphaFoldDB" id="A0A7S0G4B5"/>
<dbReference type="Pfam" id="PF04545">
    <property type="entry name" value="Sigma70_r4"/>
    <property type="match status" value="1"/>
</dbReference>
<feature type="compositionally biased region" description="Basic and acidic residues" evidence="6">
    <location>
        <begin position="95"/>
        <end position="104"/>
    </location>
</feature>
<dbReference type="InterPro" id="IPR013325">
    <property type="entry name" value="RNA_pol_sigma_r2"/>
</dbReference>
<gene>
    <name evidence="9" type="ORF">RMAR0315_LOCUS7598</name>
</gene>
<name>A0A7S0G4B5_9RHOD</name>
<dbReference type="PANTHER" id="PTHR30603:SF47">
    <property type="entry name" value="RNA POLYMERASE SIGMA FACTOR SIGD, CHLOROPLASTIC"/>
    <property type="match status" value="1"/>
</dbReference>
<evidence type="ECO:0000256" key="1">
    <source>
        <dbReference type="ARBA" id="ARBA00007788"/>
    </source>
</evidence>
<dbReference type="InterPro" id="IPR000943">
    <property type="entry name" value="RNA_pol_sigma70"/>
</dbReference>
<feature type="domain" description="RNA polymerase sigma-70" evidence="8">
    <location>
        <begin position="481"/>
        <end position="507"/>
    </location>
</feature>
<dbReference type="Pfam" id="PF04542">
    <property type="entry name" value="Sigma70_r2"/>
    <property type="match status" value="1"/>
</dbReference>
<reference evidence="9" key="1">
    <citation type="submission" date="2021-01" db="EMBL/GenBank/DDBJ databases">
        <authorList>
            <person name="Corre E."/>
            <person name="Pelletier E."/>
            <person name="Niang G."/>
            <person name="Scheremetjew M."/>
            <person name="Finn R."/>
            <person name="Kale V."/>
            <person name="Holt S."/>
            <person name="Cochrane G."/>
            <person name="Meng A."/>
            <person name="Brown T."/>
            <person name="Cohen L."/>
        </authorList>
    </citation>
    <scope>NUCLEOTIDE SEQUENCE</scope>
    <source>
        <strain evidence="9">UTEX LB 2760</strain>
    </source>
</reference>
<dbReference type="PROSITE" id="PS00716">
    <property type="entry name" value="SIGMA70_2"/>
    <property type="match status" value="1"/>
</dbReference>
<evidence type="ECO:0000256" key="2">
    <source>
        <dbReference type="ARBA" id="ARBA00023015"/>
    </source>
</evidence>
<dbReference type="GO" id="GO:0003677">
    <property type="term" value="F:DNA binding"/>
    <property type="evidence" value="ECO:0007669"/>
    <property type="project" value="UniProtKB-KW"/>
</dbReference>
<dbReference type="SUPFAM" id="SSF88946">
    <property type="entry name" value="Sigma2 domain of RNA polymerase sigma factors"/>
    <property type="match status" value="1"/>
</dbReference>
<feature type="region of interest" description="Disordered" evidence="6">
    <location>
        <begin position="84"/>
        <end position="107"/>
    </location>
</feature>
<keyword evidence="4" id="KW-0238">DNA-binding</keyword>
<dbReference type="InterPro" id="IPR050239">
    <property type="entry name" value="Sigma-70_RNA_pol_init_factors"/>
</dbReference>
<dbReference type="EMBL" id="HBEK01013963">
    <property type="protein sequence ID" value="CAD8397609.1"/>
    <property type="molecule type" value="Transcribed_RNA"/>
</dbReference>
<evidence type="ECO:0000259" key="7">
    <source>
        <dbReference type="PROSITE" id="PS00715"/>
    </source>
</evidence>
<keyword evidence="2" id="KW-0805">Transcription regulation</keyword>
<evidence type="ECO:0000256" key="6">
    <source>
        <dbReference type="SAM" id="MobiDB-lite"/>
    </source>
</evidence>
<dbReference type="PROSITE" id="PS00715">
    <property type="entry name" value="SIGMA70_1"/>
    <property type="match status" value="1"/>
</dbReference>
<dbReference type="InterPro" id="IPR014284">
    <property type="entry name" value="RNA_pol_sigma-70_dom"/>
</dbReference>
<dbReference type="Gene3D" id="1.10.10.10">
    <property type="entry name" value="Winged helix-like DNA-binding domain superfamily/Winged helix DNA-binding domain"/>
    <property type="match status" value="2"/>
</dbReference>
<dbReference type="InterPro" id="IPR036388">
    <property type="entry name" value="WH-like_DNA-bd_sf"/>
</dbReference>
<evidence type="ECO:0000256" key="3">
    <source>
        <dbReference type="ARBA" id="ARBA00023082"/>
    </source>
</evidence>
<comment type="similarity">
    <text evidence="1">Belongs to the sigma-70 factor family.</text>
</comment>
<accession>A0A7S0G4B5</accession>
<feature type="domain" description="RNA polymerase sigma-70" evidence="7">
    <location>
        <begin position="309"/>
        <end position="322"/>
    </location>
</feature>
<dbReference type="NCBIfam" id="TIGR02937">
    <property type="entry name" value="sigma70-ECF"/>
    <property type="match status" value="1"/>
</dbReference>
<dbReference type="InterPro" id="IPR007624">
    <property type="entry name" value="RNA_pol_sigma70_r3"/>
</dbReference>
<evidence type="ECO:0000259" key="8">
    <source>
        <dbReference type="PROSITE" id="PS00716"/>
    </source>
</evidence>
<dbReference type="PRINTS" id="PR00046">
    <property type="entry name" value="SIGMA70FCT"/>
</dbReference>
<dbReference type="Pfam" id="PF00140">
    <property type="entry name" value="Sigma70_r1_2"/>
    <property type="match status" value="1"/>
</dbReference>
<dbReference type="InterPro" id="IPR007627">
    <property type="entry name" value="RNA_pol_sigma70_r2"/>
</dbReference>
<organism evidence="9">
    <name type="scientific">Rhodosorus marinus</name>
    <dbReference type="NCBI Taxonomy" id="101924"/>
    <lineage>
        <taxon>Eukaryota</taxon>
        <taxon>Rhodophyta</taxon>
        <taxon>Stylonematophyceae</taxon>
        <taxon>Stylonematales</taxon>
        <taxon>Stylonemataceae</taxon>
        <taxon>Rhodosorus</taxon>
    </lineage>
</organism>
<dbReference type="Gene3D" id="1.10.601.10">
    <property type="entry name" value="RNA Polymerase Primary Sigma Factor"/>
    <property type="match status" value="1"/>
</dbReference>
<evidence type="ECO:0000256" key="4">
    <source>
        <dbReference type="ARBA" id="ARBA00023125"/>
    </source>
</evidence>
<dbReference type="PANTHER" id="PTHR30603">
    <property type="entry name" value="RNA POLYMERASE SIGMA FACTOR RPO"/>
    <property type="match status" value="1"/>
</dbReference>
<keyword evidence="3" id="KW-0731">Sigma factor</keyword>
<dbReference type="GO" id="GO:0006352">
    <property type="term" value="P:DNA-templated transcription initiation"/>
    <property type="evidence" value="ECO:0007669"/>
    <property type="project" value="InterPro"/>
</dbReference>
<dbReference type="InterPro" id="IPR007630">
    <property type="entry name" value="RNA_pol_sigma70_r4"/>
</dbReference>
<keyword evidence="5" id="KW-0804">Transcription</keyword>
<evidence type="ECO:0000313" key="9">
    <source>
        <dbReference type="EMBL" id="CAD8397609.1"/>
    </source>
</evidence>
<dbReference type="GO" id="GO:0016987">
    <property type="term" value="F:sigma factor activity"/>
    <property type="evidence" value="ECO:0007669"/>
    <property type="project" value="UniProtKB-KW"/>
</dbReference>
<proteinExistence type="inferred from homology"/>
<dbReference type="CDD" id="cd06171">
    <property type="entry name" value="Sigma70_r4"/>
    <property type="match status" value="1"/>
</dbReference>
<dbReference type="InterPro" id="IPR009042">
    <property type="entry name" value="RNA_pol_sigma70_r1_2"/>
</dbReference>